<keyword evidence="3" id="KW-0808">Transferase</keyword>
<protein>
    <recommendedName>
        <fullName evidence="1">protein-ribulosamine 3-kinase</fullName>
        <ecNumber evidence="1">2.7.1.172</ecNumber>
    </recommendedName>
</protein>
<dbReference type="AlphaFoldDB" id="A0A072PTN8"/>
<dbReference type="SUPFAM" id="SSF56112">
    <property type="entry name" value="Protein kinase-like (PK-like)"/>
    <property type="match status" value="1"/>
</dbReference>
<dbReference type="Proteomes" id="UP000027920">
    <property type="component" value="Unassembled WGS sequence"/>
</dbReference>
<keyword evidence="5" id="KW-1185">Reference proteome</keyword>
<evidence type="ECO:0000256" key="1">
    <source>
        <dbReference type="ARBA" id="ARBA00011961"/>
    </source>
</evidence>
<dbReference type="STRING" id="1182545.A0A072PTN8"/>
<dbReference type="HOGENOM" id="CLU_036517_1_1_1"/>
<dbReference type="Pfam" id="PF03881">
    <property type="entry name" value="Fructosamin_kin"/>
    <property type="match status" value="1"/>
</dbReference>
<dbReference type="GO" id="GO:0016301">
    <property type="term" value="F:kinase activity"/>
    <property type="evidence" value="ECO:0007669"/>
    <property type="project" value="UniProtKB-UniRule"/>
</dbReference>
<dbReference type="EC" id="2.7.1.172" evidence="1"/>
<dbReference type="InterPro" id="IPR016477">
    <property type="entry name" value="Fructo-/Ketosamine-3-kinase"/>
</dbReference>
<dbReference type="InterPro" id="IPR011009">
    <property type="entry name" value="Kinase-like_dom_sf"/>
</dbReference>
<organism evidence="4 5">
    <name type="scientific">Exophiala aquamarina CBS 119918</name>
    <dbReference type="NCBI Taxonomy" id="1182545"/>
    <lineage>
        <taxon>Eukaryota</taxon>
        <taxon>Fungi</taxon>
        <taxon>Dikarya</taxon>
        <taxon>Ascomycota</taxon>
        <taxon>Pezizomycotina</taxon>
        <taxon>Eurotiomycetes</taxon>
        <taxon>Chaetothyriomycetidae</taxon>
        <taxon>Chaetothyriales</taxon>
        <taxon>Herpotrichiellaceae</taxon>
        <taxon>Exophiala</taxon>
    </lineage>
</organism>
<name>A0A072PTN8_9EURO</name>
<dbReference type="RefSeq" id="XP_013261465.1">
    <property type="nucleotide sequence ID" value="XM_013406011.1"/>
</dbReference>
<evidence type="ECO:0000313" key="4">
    <source>
        <dbReference type="EMBL" id="KEF58875.1"/>
    </source>
</evidence>
<proteinExistence type="inferred from homology"/>
<dbReference type="EMBL" id="AMGV01000003">
    <property type="protein sequence ID" value="KEF58875.1"/>
    <property type="molecule type" value="Genomic_DNA"/>
</dbReference>
<dbReference type="VEuPathDB" id="FungiDB:A1O9_03718"/>
<gene>
    <name evidence="4" type="ORF">A1O9_03718</name>
</gene>
<keyword evidence="3" id="KW-0418">Kinase</keyword>
<evidence type="ECO:0000256" key="3">
    <source>
        <dbReference type="PIRNR" id="PIRNR006221"/>
    </source>
</evidence>
<sequence length="281" mass="32073">MGIEIKELGIAGDFQLDEAILLGALYQRATGEHGKLMLEGEEKSLRAMSGVVPSFVPEPYVVGQSTGTAPETYFLLMEFLELSTDLPEPATFCERLADLHRNSVSPTGKFGFDVITYQGPHEQNTEWTDNWCLFYTRLLTQYFETEIGNNGPSEEYEETFATLKKHVIPKILEPLQAGGRELKPCLLHGDLWEGNCSTNLTTGEPVTFDAASFYGHNELDLAMWRRDISRFSKSYFRQYLRCMPPSEPKEQWDDRNRLYAITYEIAHSNAWPASFLDQREM</sequence>
<dbReference type="GO" id="GO:0102193">
    <property type="term" value="F:protein-ribulosamine 3-kinase activity"/>
    <property type="evidence" value="ECO:0007669"/>
    <property type="project" value="UniProtKB-EC"/>
</dbReference>
<dbReference type="Gene3D" id="3.90.1200.10">
    <property type="match status" value="1"/>
</dbReference>
<dbReference type="PANTHER" id="PTHR12149">
    <property type="entry name" value="FRUCTOSAMINE 3 KINASE-RELATED PROTEIN"/>
    <property type="match status" value="1"/>
</dbReference>
<accession>A0A072PTN8</accession>
<comment type="catalytic activity">
    <reaction evidence="2">
        <text>N(6)-D-ribulosyl-L-lysyl-[protein] + ATP = N(6)-(3-O-phospho-D-ribulosyl)-L-lysyl-[protein] + ADP + H(+)</text>
        <dbReference type="Rhea" id="RHEA:48432"/>
        <dbReference type="Rhea" id="RHEA-COMP:12103"/>
        <dbReference type="Rhea" id="RHEA-COMP:12104"/>
        <dbReference type="ChEBI" id="CHEBI:15378"/>
        <dbReference type="ChEBI" id="CHEBI:30616"/>
        <dbReference type="ChEBI" id="CHEBI:90418"/>
        <dbReference type="ChEBI" id="CHEBI:90420"/>
        <dbReference type="ChEBI" id="CHEBI:456216"/>
        <dbReference type="EC" id="2.7.1.172"/>
    </reaction>
    <physiologicalReaction direction="left-to-right" evidence="2">
        <dbReference type="Rhea" id="RHEA:48433"/>
    </physiologicalReaction>
</comment>
<evidence type="ECO:0000256" key="2">
    <source>
        <dbReference type="ARBA" id="ARBA00048655"/>
    </source>
</evidence>
<dbReference type="GeneID" id="25278652"/>
<dbReference type="OrthoDB" id="4118298at2759"/>
<evidence type="ECO:0000313" key="5">
    <source>
        <dbReference type="Proteomes" id="UP000027920"/>
    </source>
</evidence>
<reference evidence="4 5" key="1">
    <citation type="submission" date="2013-03" db="EMBL/GenBank/DDBJ databases">
        <title>The Genome Sequence of Exophiala aquamarina CBS 119918.</title>
        <authorList>
            <consortium name="The Broad Institute Genomics Platform"/>
            <person name="Cuomo C."/>
            <person name="de Hoog S."/>
            <person name="Gorbushina A."/>
            <person name="Walker B."/>
            <person name="Young S.K."/>
            <person name="Zeng Q."/>
            <person name="Gargeya S."/>
            <person name="Fitzgerald M."/>
            <person name="Haas B."/>
            <person name="Abouelleil A."/>
            <person name="Allen A.W."/>
            <person name="Alvarado L."/>
            <person name="Arachchi H.M."/>
            <person name="Berlin A.M."/>
            <person name="Chapman S.B."/>
            <person name="Gainer-Dewar J."/>
            <person name="Goldberg J."/>
            <person name="Griggs A."/>
            <person name="Gujja S."/>
            <person name="Hansen M."/>
            <person name="Howarth C."/>
            <person name="Imamovic A."/>
            <person name="Ireland A."/>
            <person name="Larimer J."/>
            <person name="McCowan C."/>
            <person name="Murphy C."/>
            <person name="Pearson M."/>
            <person name="Poon T.W."/>
            <person name="Priest M."/>
            <person name="Roberts A."/>
            <person name="Saif S."/>
            <person name="Shea T."/>
            <person name="Sisk P."/>
            <person name="Sykes S."/>
            <person name="Wortman J."/>
            <person name="Nusbaum C."/>
            <person name="Birren B."/>
        </authorList>
    </citation>
    <scope>NUCLEOTIDE SEQUENCE [LARGE SCALE GENOMIC DNA]</scope>
    <source>
        <strain evidence="4 5">CBS 119918</strain>
    </source>
</reference>
<comment type="caution">
    <text evidence="4">The sequence shown here is derived from an EMBL/GenBank/DDBJ whole genome shotgun (WGS) entry which is preliminary data.</text>
</comment>
<comment type="similarity">
    <text evidence="3">Belongs to the fructosamine kinase family.</text>
</comment>
<dbReference type="PANTHER" id="PTHR12149:SF8">
    <property type="entry name" value="PROTEIN-RIBULOSAMINE 3-KINASE"/>
    <property type="match status" value="1"/>
</dbReference>
<dbReference type="PIRSF" id="PIRSF006221">
    <property type="entry name" value="Ketosamine-3-kinase"/>
    <property type="match status" value="1"/>
</dbReference>